<evidence type="ECO:0000313" key="10">
    <source>
        <dbReference type="Proteomes" id="UP001642464"/>
    </source>
</evidence>
<dbReference type="InterPro" id="IPR026071">
    <property type="entry name" value="Glyco_Hydrolase_99"/>
</dbReference>
<evidence type="ECO:0000256" key="7">
    <source>
        <dbReference type="ARBA" id="ARBA00023034"/>
    </source>
</evidence>
<keyword evidence="7" id="KW-0333">Golgi apparatus</keyword>
<evidence type="ECO:0000313" key="9">
    <source>
        <dbReference type="EMBL" id="CAK9066777.1"/>
    </source>
</evidence>
<gene>
    <name evidence="9" type="ORF">SCF082_LOCUS33918</name>
</gene>
<evidence type="ECO:0000256" key="8">
    <source>
        <dbReference type="ARBA" id="ARBA00023136"/>
    </source>
</evidence>
<evidence type="ECO:0000256" key="5">
    <source>
        <dbReference type="ARBA" id="ARBA00022968"/>
    </source>
</evidence>
<keyword evidence="4" id="KW-0378">Hydrolase</keyword>
<comment type="similarity">
    <text evidence="2">Belongs to the glycosyl hydrolase 99 family.</text>
</comment>
<dbReference type="Pfam" id="PF16317">
    <property type="entry name" value="Glyco_hydro_99"/>
    <property type="match status" value="1"/>
</dbReference>
<evidence type="ECO:0000256" key="2">
    <source>
        <dbReference type="ARBA" id="ARBA00009559"/>
    </source>
</evidence>
<comment type="subcellular location">
    <subcellularLocation>
        <location evidence="1">Golgi apparatus membrane</location>
        <topology evidence="1">Single-pass type II membrane protein</topology>
    </subcellularLocation>
</comment>
<feature type="non-terminal residue" evidence="9">
    <location>
        <position position="1"/>
    </location>
</feature>
<proteinExistence type="inferred from homology"/>
<sequence>CLWIGTGGGRQDLRFLQEGGFDGAYTYFAAEGFTPGSNIKSWKDVAMRFKKIGKIFVPSVGPGYDDTRIRPWNRHNVRQRKDGACACRVALSYDRMWSAAVTSKPHAVSVTSYNEWGEGTQIEPAKKHRSWKGERYKSYDPHESTFYLKATRSWSKKFKEDQCLDLGDARGEL</sequence>
<dbReference type="PANTHER" id="PTHR13572:SF4">
    <property type="entry name" value="RE57134P"/>
    <property type="match status" value="1"/>
</dbReference>
<dbReference type="PANTHER" id="PTHR13572">
    <property type="entry name" value="ENDO-ALPHA-1,2-MANNOSIDASE"/>
    <property type="match status" value="1"/>
</dbReference>
<reference evidence="9 10" key="1">
    <citation type="submission" date="2024-02" db="EMBL/GenBank/DDBJ databases">
        <authorList>
            <person name="Chen Y."/>
            <person name="Shah S."/>
            <person name="Dougan E. K."/>
            <person name="Thang M."/>
            <person name="Chan C."/>
        </authorList>
    </citation>
    <scope>NUCLEOTIDE SEQUENCE [LARGE SCALE GENOMIC DNA]</scope>
</reference>
<comment type="caution">
    <text evidence="9">The sequence shown here is derived from an EMBL/GenBank/DDBJ whole genome shotgun (WGS) entry which is preliminary data.</text>
</comment>
<evidence type="ECO:0000256" key="6">
    <source>
        <dbReference type="ARBA" id="ARBA00022989"/>
    </source>
</evidence>
<evidence type="ECO:0000256" key="1">
    <source>
        <dbReference type="ARBA" id="ARBA00004323"/>
    </source>
</evidence>
<evidence type="ECO:0000256" key="4">
    <source>
        <dbReference type="ARBA" id="ARBA00022801"/>
    </source>
</evidence>
<name>A0ABP0NSK6_9DINO</name>
<accession>A0ABP0NSK6</accession>
<dbReference type="Gene3D" id="3.20.20.80">
    <property type="entry name" value="Glycosidases"/>
    <property type="match status" value="1"/>
</dbReference>
<keyword evidence="6" id="KW-1133">Transmembrane helix</keyword>
<keyword evidence="3" id="KW-0812">Transmembrane</keyword>
<dbReference type="Proteomes" id="UP001642464">
    <property type="component" value="Unassembled WGS sequence"/>
</dbReference>
<protein>
    <submittedName>
        <fullName evidence="9">2-mannosidase (Endo-alpha mannosidase) (Endomannosidase)</fullName>
    </submittedName>
</protein>
<keyword evidence="10" id="KW-1185">Reference proteome</keyword>
<organism evidence="9 10">
    <name type="scientific">Durusdinium trenchii</name>
    <dbReference type="NCBI Taxonomy" id="1381693"/>
    <lineage>
        <taxon>Eukaryota</taxon>
        <taxon>Sar</taxon>
        <taxon>Alveolata</taxon>
        <taxon>Dinophyceae</taxon>
        <taxon>Suessiales</taxon>
        <taxon>Symbiodiniaceae</taxon>
        <taxon>Durusdinium</taxon>
    </lineage>
</organism>
<keyword evidence="5" id="KW-0735">Signal-anchor</keyword>
<evidence type="ECO:0000256" key="3">
    <source>
        <dbReference type="ARBA" id="ARBA00022692"/>
    </source>
</evidence>
<dbReference type="EMBL" id="CAXAMM010030624">
    <property type="protein sequence ID" value="CAK9066777.1"/>
    <property type="molecule type" value="Genomic_DNA"/>
</dbReference>
<keyword evidence="8" id="KW-0472">Membrane</keyword>